<feature type="domain" description="HTH cro/C1-type" evidence="1">
    <location>
        <begin position="135"/>
        <end position="188"/>
    </location>
</feature>
<reference evidence="2 3" key="1">
    <citation type="submission" date="2023-08" db="EMBL/GenBank/DDBJ databases">
        <title>Implementing the SeqCode for naming new Mesorhizobium species isolated from Vachellia karroo root nodules.</title>
        <authorList>
            <person name="Van Lill M."/>
        </authorList>
    </citation>
    <scope>NUCLEOTIDE SEQUENCE [LARGE SCALE GENOMIC DNA]</scope>
    <source>
        <strain evidence="2 3">VK24D</strain>
    </source>
</reference>
<organism evidence="2 3">
    <name type="scientific">Mesorhizobium album</name>
    <dbReference type="NCBI Taxonomy" id="3072314"/>
    <lineage>
        <taxon>Bacteria</taxon>
        <taxon>Pseudomonadati</taxon>
        <taxon>Pseudomonadota</taxon>
        <taxon>Alphaproteobacteria</taxon>
        <taxon>Hyphomicrobiales</taxon>
        <taxon>Phyllobacteriaceae</taxon>
        <taxon>Mesorhizobium</taxon>
    </lineage>
</organism>
<protein>
    <submittedName>
        <fullName evidence="2">BrnT family toxin</fullName>
    </submittedName>
</protein>
<proteinExistence type="predicted"/>
<dbReference type="RefSeq" id="WP_320291181.1">
    <property type="nucleotide sequence ID" value="NZ_JAVIIW010000066.1"/>
</dbReference>
<dbReference type="EMBL" id="JAVIIW010000066">
    <property type="protein sequence ID" value="MDX8483070.1"/>
    <property type="molecule type" value="Genomic_DNA"/>
</dbReference>
<dbReference type="InterPro" id="IPR010982">
    <property type="entry name" value="Lambda_DNA-bd_dom_sf"/>
</dbReference>
<dbReference type="Proteomes" id="UP001287059">
    <property type="component" value="Unassembled WGS sequence"/>
</dbReference>
<evidence type="ECO:0000259" key="1">
    <source>
        <dbReference type="PROSITE" id="PS50943"/>
    </source>
</evidence>
<gene>
    <name evidence="2" type="ORF">RFN28_32140</name>
</gene>
<dbReference type="Gene3D" id="1.10.260.40">
    <property type="entry name" value="lambda repressor-like DNA-binding domains"/>
    <property type="match status" value="1"/>
</dbReference>
<keyword evidence="3" id="KW-1185">Reference proteome</keyword>
<dbReference type="PROSITE" id="PS50943">
    <property type="entry name" value="HTH_CROC1"/>
    <property type="match status" value="1"/>
</dbReference>
<dbReference type="Pfam" id="PF04365">
    <property type="entry name" value="BrnT_toxin"/>
    <property type="match status" value="1"/>
</dbReference>
<dbReference type="InterPro" id="IPR001387">
    <property type="entry name" value="Cro/C1-type_HTH"/>
</dbReference>
<dbReference type="CDD" id="cd00093">
    <property type="entry name" value="HTH_XRE"/>
    <property type="match status" value="1"/>
</dbReference>
<dbReference type="SUPFAM" id="SSF47413">
    <property type="entry name" value="lambda repressor-like DNA-binding domains"/>
    <property type="match status" value="1"/>
</dbReference>
<dbReference type="InterPro" id="IPR038573">
    <property type="entry name" value="BrnT_sf"/>
</dbReference>
<dbReference type="InterPro" id="IPR007460">
    <property type="entry name" value="BrnT_toxin"/>
</dbReference>
<evidence type="ECO:0000313" key="3">
    <source>
        <dbReference type="Proteomes" id="UP001287059"/>
    </source>
</evidence>
<comment type="caution">
    <text evidence="2">The sequence shown here is derived from an EMBL/GenBank/DDBJ whole genome shotgun (WGS) entry which is preliminary data.</text>
</comment>
<dbReference type="Gene3D" id="3.10.450.530">
    <property type="entry name" value="Ribonuclease toxin, BrnT, of type II toxin-antitoxin system"/>
    <property type="match status" value="1"/>
</dbReference>
<accession>A0ABU4Y813</accession>
<sequence length="198" mass="22576">MLEFEWDGDKAASNLAKHGVAFSDAKRLFDDIHGLHYVDRSMDYEEERFIGIGMINGVVLTVIYTERGDRIRLISARRHAMSRKHMTKHAKVESESDWDRLRSMSDAEAESGALADKDNPPLTRDRLNMAPVARVKVIRRALHLTQEEFSIRYLIPLGTLRDWEQGRTEPDQAAQAYLRVIAKEPETVSRALGTRDAA</sequence>
<evidence type="ECO:0000313" key="2">
    <source>
        <dbReference type="EMBL" id="MDX8483070.1"/>
    </source>
</evidence>
<name>A0ABU4Y813_9HYPH</name>